<name>A0ABR4BH78_9LECA</name>
<protein>
    <submittedName>
        <fullName evidence="2">Uncharacterized protein</fullName>
    </submittedName>
</protein>
<accession>A0ABR4BH78</accession>
<reference evidence="2 3" key="1">
    <citation type="submission" date="2024-09" db="EMBL/GenBank/DDBJ databases">
        <title>Rethinking Asexuality: The Enigmatic Case of Functional Sexual Genes in Lepraria (Stereocaulaceae).</title>
        <authorList>
            <person name="Doellman M."/>
            <person name="Sun Y."/>
            <person name="Barcenas-Pena A."/>
            <person name="Lumbsch H.T."/>
            <person name="Grewe F."/>
        </authorList>
    </citation>
    <scope>NUCLEOTIDE SEQUENCE [LARGE SCALE GENOMIC DNA]</scope>
    <source>
        <strain evidence="2 3">Grewe 0041</strain>
    </source>
</reference>
<gene>
    <name evidence="2" type="ORF">ABVK25_002224</name>
</gene>
<feature type="region of interest" description="Disordered" evidence="1">
    <location>
        <begin position="1"/>
        <end position="20"/>
    </location>
</feature>
<dbReference type="EMBL" id="JBHFEH010000005">
    <property type="protein sequence ID" value="KAL2057172.1"/>
    <property type="molecule type" value="Genomic_DNA"/>
</dbReference>
<evidence type="ECO:0000256" key="1">
    <source>
        <dbReference type="SAM" id="MobiDB-lite"/>
    </source>
</evidence>
<comment type="caution">
    <text evidence="2">The sequence shown here is derived from an EMBL/GenBank/DDBJ whole genome shotgun (WGS) entry which is preliminary data.</text>
</comment>
<evidence type="ECO:0000313" key="2">
    <source>
        <dbReference type="EMBL" id="KAL2057172.1"/>
    </source>
</evidence>
<proteinExistence type="predicted"/>
<evidence type="ECO:0000313" key="3">
    <source>
        <dbReference type="Proteomes" id="UP001590951"/>
    </source>
</evidence>
<dbReference type="Proteomes" id="UP001590951">
    <property type="component" value="Unassembled WGS sequence"/>
</dbReference>
<feature type="compositionally biased region" description="Basic residues" evidence="1">
    <location>
        <begin position="1"/>
        <end position="10"/>
    </location>
</feature>
<sequence length="113" mass="13191">MAMPAQHRHNKEPPPVKTQPRRLCIRNGRHLIMGSVRSKIWLSPWYPRQKPPTACFLGTACSPQVLRMSMEYDVPDPYPSSWPRVFRKLLYQNDMAFFLVCLSYLDFPKASNP</sequence>
<keyword evidence="3" id="KW-1185">Reference proteome</keyword>
<organism evidence="2 3">
    <name type="scientific">Lepraria finkii</name>
    <dbReference type="NCBI Taxonomy" id="1340010"/>
    <lineage>
        <taxon>Eukaryota</taxon>
        <taxon>Fungi</taxon>
        <taxon>Dikarya</taxon>
        <taxon>Ascomycota</taxon>
        <taxon>Pezizomycotina</taxon>
        <taxon>Lecanoromycetes</taxon>
        <taxon>OSLEUM clade</taxon>
        <taxon>Lecanoromycetidae</taxon>
        <taxon>Lecanorales</taxon>
        <taxon>Lecanorineae</taxon>
        <taxon>Stereocaulaceae</taxon>
        <taxon>Lepraria</taxon>
    </lineage>
</organism>